<gene>
    <name evidence="2" type="ORF">ASR47_10088</name>
</gene>
<name>A0A1A7C3R9_9BURK</name>
<feature type="chain" id="PRO_5008355735" evidence="1">
    <location>
        <begin position="28"/>
        <end position="255"/>
    </location>
</feature>
<evidence type="ECO:0000313" key="2">
    <source>
        <dbReference type="EMBL" id="OBV38948.1"/>
    </source>
</evidence>
<keyword evidence="1" id="KW-0732">Signal</keyword>
<keyword evidence="3" id="KW-1185">Reference proteome</keyword>
<dbReference type="AlphaFoldDB" id="A0A1A7C3R9"/>
<dbReference type="STRING" id="1747903.ASR47_10088"/>
<organism evidence="2 3">
    <name type="scientific">Janthinobacterium psychrotolerans</name>
    <dbReference type="NCBI Taxonomy" id="1747903"/>
    <lineage>
        <taxon>Bacteria</taxon>
        <taxon>Pseudomonadati</taxon>
        <taxon>Pseudomonadota</taxon>
        <taxon>Betaproteobacteria</taxon>
        <taxon>Burkholderiales</taxon>
        <taxon>Oxalobacteraceae</taxon>
        <taxon>Janthinobacterium</taxon>
    </lineage>
</organism>
<dbReference type="Proteomes" id="UP000092713">
    <property type="component" value="Unassembled WGS sequence"/>
</dbReference>
<dbReference type="Pfam" id="PF09694">
    <property type="entry name" value="Gcw_chp"/>
    <property type="match status" value="1"/>
</dbReference>
<dbReference type="InterPro" id="IPR010239">
    <property type="entry name" value="CHP02001"/>
</dbReference>
<feature type="signal peptide" evidence="1">
    <location>
        <begin position="1"/>
        <end position="27"/>
    </location>
</feature>
<proteinExistence type="predicted"/>
<dbReference type="RefSeq" id="WP_065308186.1">
    <property type="nucleotide sequence ID" value="NZ_LOCQ01000055.1"/>
</dbReference>
<protein>
    <submittedName>
        <fullName evidence="2">Uncharacterized protein</fullName>
    </submittedName>
</protein>
<sequence length="255" mass="27054">MKNLSKNMTVAAALAFAMSAMCGTAMAQEAAAAPAAAEAVPDNVVAYNVALSSDYRYRGISQSRLKPAISGGADYTHNPTGLYLGTWLSSIKWIKDGGGDTDLEWDVYGGKRGEITSGVSYDVGGLYYFYPSNGLSTNANTFELYGQLGFGPAYIKYSHSTTNLFGVADSKNSGYLDVGANVEVHDGYMLNLHAGRQKVEHNNSLSYNDFKIGVTKDYGVATVSLAAVKANIDSFAPNGKNLAKTGLVLSVSKTF</sequence>
<accession>A0A1A7C3R9</accession>
<reference evidence="2 3" key="1">
    <citation type="submission" date="2016-04" db="EMBL/GenBank/DDBJ databases">
        <title>Draft genome sequence of Janthinobacterium psychrotolerans sp. nov., isolated from freshwater sediments in Denmark.</title>
        <authorList>
            <person name="Gong X."/>
            <person name="Skrivergaard S."/>
            <person name="Korsgaard B.S."/>
            <person name="Schreiber L."/>
            <person name="Marshall I.P."/>
            <person name="Finster K."/>
            <person name="Schramm A."/>
        </authorList>
    </citation>
    <scope>NUCLEOTIDE SEQUENCE [LARGE SCALE GENOMIC DNA]</scope>
    <source>
        <strain evidence="2 3">S3-2</strain>
    </source>
</reference>
<evidence type="ECO:0000256" key="1">
    <source>
        <dbReference type="SAM" id="SignalP"/>
    </source>
</evidence>
<dbReference type="EMBL" id="LOCQ01000055">
    <property type="protein sequence ID" value="OBV38948.1"/>
    <property type="molecule type" value="Genomic_DNA"/>
</dbReference>
<dbReference type="OrthoDB" id="9793561at2"/>
<evidence type="ECO:0000313" key="3">
    <source>
        <dbReference type="Proteomes" id="UP000092713"/>
    </source>
</evidence>
<dbReference type="PATRIC" id="fig|1747903.4.peg.2513"/>
<dbReference type="NCBIfam" id="TIGR02001">
    <property type="entry name" value="gcw_chp"/>
    <property type="match status" value="1"/>
</dbReference>
<comment type="caution">
    <text evidence="2">The sequence shown here is derived from an EMBL/GenBank/DDBJ whole genome shotgun (WGS) entry which is preliminary data.</text>
</comment>